<feature type="domain" description="Peptidase M48" evidence="13">
    <location>
        <begin position="151"/>
        <end position="381"/>
    </location>
</feature>
<evidence type="ECO:0000256" key="6">
    <source>
        <dbReference type="ARBA" id="ARBA00022801"/>
    </source>
</evidence>
<name>A0A810KYW2_9ACTN</name>
<evidence type="ECO:0000313" key="14">
    <source>
        <dbReference type="EMBL" id="BCJ27208.1"/>
    </source>
</evidence>
<dbReference type="InterPro" id="IPR050083">
    <property type="entry name" value="HtpX_protease"/>
</dbReference>
<evidence type="ECO:0000256" key="3">
    <source>
        <dbReference type="ARBA" id="ARBA00022670"/>
    </source>
</evidence>
<organism evidence="14 15">
    <name type="scientific">Actinocatenispora sera</name>
    <dbReference type="NCBI Taxonomy" id="390989"/>
    <lineage>
        <taxon>Bacteria</taxon>
        <taxon>Bacillati</taxon>
        <taxon>Actinomycetota</taxon>
        <taxon>Actinomycetes</taxon>
        <taxon>Micromonosporales</taxon>
        <taxon>Micromonosporaceae</taxon>
        <taxon>Actinocatenispora</taxon>
    </lineage>
</organism>
<sequence>MTTEMSAACPDCAAPLVADERYPSWCPGCGWGVDPNPPKPPRGRVNRWVLRVGDRTMASVHERLCRTEVARPSRDAAWVFTYVLAGCVHAVTVAVAVLGIWLCLTGRLVLVPLGLLALAIVVLLRPRLGKIDPEVELLDRDEAPQLYALCDAVADAIGARHIAQIGLDPDFNAYYTVAGIRQRPTMVLGAPLWTVLDRQGRVALLGHELGHGANGDNRQGVFVGGALRALARWYELVRPGRDSVFAARGNPLGMIAGLLLLIPQAIVGGALYCVIVAFALVSLRVGQRAEYLADAMAVRAGGRSAARALLETFLVTGTLLRAGRLVPRNAPAGESYAAIVAHAAELPATEKDRLVRQGRMRQHRVDSSHPPTAMRLDHVASRPDEPARVVLDAGQAAAIDAELAAPLARLERQFRDLVREYQV</sequence>
<keyword evidence="15" id="KW-1185">Reference proteome</keyword>
<gene>
    <name evidence="14" type="ORF">Asera_13160</name>
</gene>
<keyword evidence="2" id="KW-1003">Cell membrane</keyword>
<dbReference type="GO" id="GO:0005886">
    <property type="term" value="C:plasma membrane"/>
    <property type="evidence" value="ECO:0007669"/>
    <property type="project" value="UniProtKB-SubCell"/>
</dbReference>
<dbReference type="PANTHER" id="PTHR43221:SF1">
    <property type="entry name" value="PROTEASE HTPX"/>
    <property type="match status" value="1"/>
</dbReference>
<dbReference type="OrthoDB" id="7870694at2"/>
<evidence type="ECO:0000256" key="7">
    <source>
        <dbReference type="ARBA" id="ARBA00022833"/>
    </source>
</evidence>
<keyword evidence="7 11" id="KW-0862">Zinc</keyword>
<evidence type="ECO:0000256" key="2">
    <source>
        <dbReference type="ARBA" id="ARBA00022475"/>
    </source>
</evidence>
<dbReference type="AlphaFoldDB" id="A0A810KYW2"/>
<dbReference type="CDD" id="cd07328">
    <property type="entry name" value="M48_Ste24p_like"/>
    <property type="match status" value="1"/>
</dbReference>
<keyword evidence="3 11" id="KW-0645">Protease</keyword>
<protein>
    <recommendedName>
        <fullName evidence="13">Peptidase M48 domain-containing protein</fullName>
    </recommendedName>
</protein>
<feature type="transmembrane region" description="Helical" evidence="12">
    <location>
        <begin position="258"/>
        <end position="281"/>
    </location>
</feature>
<evidence type="ECO:0000256" key="8">
    <source>
        <dbReference type="ARBA" id="ARBA00022989"/>
    </source>
</evidence>
<accession>A0A810KYW2</accession>
<dbReference type="Proteomes" id="UP000680750">
    <property type="component" value="Chromosome"/>
</dbReference>
<dbReference type="GO" id="GO:0004222">
    <property type="term" value="F:metalloendopeptidase activity"/>
    <property type="evidence" value="ECO:0007669"/>
    <property type="project" value="InterPro"/>
</dbReference>
<keyword evidence="10 12" id="KW-0472">Membrane</keyword>
<dbReference type="InterPro" id="IPR001915">
    <property type="entry name" value="Peptidase_M48"/>
</dbReference>
<keyword evidence="9 11" id="KW-0482">Metalloprotease</keyword>
<evidence type="ECO:0000256" key="11">
    <source>
        <dbReference type="RuleBase" id="RU003983"/>
    </source>
</evidence>
<evidence type="ECO:0000256" key="10">
    <source>
        <dbReference type="ARBA" id="ARBA00023136"/>
    </source>
</evidence>
<dbReference type="GO" id="GO:0006508">
    <property type="term" value="P:proteolysis"/>
    <property type="evidence" value="ECO:0007669"/>
    <property type="project" value="UniProtKB-KW"/>
</dbReference>
<dbReference type="GO" id="GO:0046872">
    <property type="term" value="F:metal ion binding"/>
    <property type="evidence" value="ECO:0007669"/>
    <property type="project" value="UniProtKB-KW"/>
</dbReference>
<dbReference type="KEGG" id="aser:Asera_13160"/>
<dbReference type="Gene3D" id="3.30.2010.10">
    <property type="entry name" value="Metalloproteases ('zincins'), catalytic domain"/>
    <property type="match status" value="1"/>
</dbReference>
<reference evidence="14" key="1">
    <citation type="submission" date="2020-08" db="EMBL/GenBank/DDBJ databases">
        <title>Whole genome shotgun sequence of Actinocatenispora sera NBRC 101916.</title>
        <authorList>
            <person name="Komaki H."/>
            <person name="Tamura T."/>
        </authorList>
    </citation>
    <scope>NUCLEOTIDE SEQUENCE</scope>
    <source>
        <strain evidence="14">NBRC 101916</strain>
    </source>
</reference>
<evidence type="ECO:0000256" key="9">
    <source>
        <dbReference type="ARBA" id="ARBA00023049"/>
    </source>
</evidence>
<feature type="transmembrane region" description="Helical" evidence="12">
    <location>
        <begin position="108"/>
        <end position="124"/>
    </location>
</feature>
<keyword evidence="5" id="KW-0479">Metal-binding</keyword>
<evidence type="ECO:0000256" key="5">
    <source>
        <dbReference type="ARBA" id="ARBA00022723"/>
    </source>
</evidence>
<comment type="similarity">
    <text evidence="11">Belongs to the peptidase M48 family.</text>
</comment>
<comment type="subcellular location">
    <subcellularLocation>
        <location evidence="1">Cell membrane</location>
        <topology evidence="1">Multi-pass membrane protein</topology>
    </subcellularLocation>
</comment>
<evidence type="ECO:0000259" key="13">
    <source>
        <dbReference type="Pfam" id="PF01435"/>
    </source>
</evidence>
<keyword evidence="6 11" id="KW-0378">Hydrolase</keyword>
<proteinExistence type="inferred from homology"/>
<feature type="transmembrane region" description="Helical" evidence="12">
    <location>
        <begin position="76"/>
        <end position="102"/>
    </location>
</feature>
<evidence type="ECO:0000256" key="12">
    <source>
        <dbReference type="SAM" id="Phobius"/>
    </source>
</evidence>
<dbReference type="Pfam" id="PF01435">
    <property type="entry name" value="Peptidase_M48"/>
    <property type="match status" value="1"/>
</dbReference>
<dbReference type="EMBL" id="AP023354">
    <property type="protein sequence ID" value="BCJ27208.1"/>
    <property type="molecule type" value="Genomic_DNA"/>
</dbReference>
<dbReference type="PANTHER" id="PTHR43221">
    <property type="entry name" value="PROTEASE HTPX"/>
    <property type="match status" value="1"/>
</dbReference>
<evidence type="ECO:0000313" key="15">
    <source>
        <dbReference type="Proteomes" id="UP000680750"/>
    </source>
</evidence>
<keyword evidence="8 12" id="KW-1133">Transmembrane helix</keyword>
<keyword evidence="4 12" id="KW-0812">Transmembrane</keyword>
<evidence type="ECO:0000256" key="1">
    <source>
        <dbReference type="ARBA" id="ARBA00004651"/>
    </source>
</evidence>
<evidence type="ECO:0000256" key="4">
    <source>
        <dbReference type="ARBA" id="ARBA00022692"/>
    </source>
</evidence>
<comment type="cofactor">
    <cofactor evidence="11">
        <name>Zn(2+)</name>
        <dbReference type="ChEBI" id="CHEBI:29105"/>
    </cofactor>
    <text evidence="11">Binds 1 zinc ion per subunit.</text>
</comment>